<dbReference type="EMBL" id="JAGIZQ010000003">
    <property type="protein sequence ID" value="KAH6635897.1"/>
    <property type="molecule type" value="Genomic_DNA"/>
</dbReference>
<accession>A0ACB7PC50</accession>
<keyword evidence="2" id="KW-1185">Reference proteome</keyword>
<evidence type="ECO:0000313" key="1">
    <source>
        <dbReference type="EMBL" id="KAH6635897.1"/>
    </source>
</evidence>
<dbReference type="Proteomes" id="UP000724584">
    <property type="component" value="Unassembled WGS sequence"/>
</dbReference>
<sequence>MHYSTFTTSDNCLLAFQSSIPLPSPSDTSHPTPTTPTPTPTTCILLLHGFSGSSAYFRHNTPALSAPSGHWVIAPDLRGHGRSGHNPAHGGYHVARLAADLHELLTHLRTLLPTNPPLKVVPIGCSIGAAILWTYLELFGDGDAFAGYVFVDQAPLQDRAALGLGGEWGVGLAHAGCYDEATMLAAQRVWVEEPERAYQGLVRECLGYRFEPRPGEGGEEVGGERAARDEAFFGGVSKQVGDRAWLVRLLADHTRYDHREACEGLGRPVLVMAGRRSGCFTLEGMDETVRRARKGGNGDAGMVVFESGHWLFWEEPERFNREVLAFVERCTRDAKLRKHVGRAPFQPDIHLFLALHPHHAQHAGGVCVYPVPAGRAPRYNHQPVPVHNHVMRHCRLALQCCVAKGPLSPAEKRAVNSK</sequence>
<organism evidence="1 2">
    <name type="scientific">Chaetomium tenue</name>
    <dbReference type="NCBI Taxonomy" id="1854479"/>
    <lineage>
        <taxon>Eukaryota</taxon>
        <taxon>Fungi</taxon>
        <taxon>Dikarya</taxon>
        <taxon>Ascomycota</taxon>
        <taxon>Pezizomycotina</taxon>
        <taxon>Sordariomycetes</taxon>
        <taxon>Sordariomycetidae</taxon>
        <taxon>Sordariales</taxon>
        <taxon>Chaetomiaceae</taxon>
        <taxon>Chaetomium</taxon>
    </lineage>
</organism>
<protein>
    <submittedName>
        <fullName evidence="1">Alpha/Beta hydrolase protein</fullName>
    </submittedName>
</protein>
<evidence type="ECO:0000313" key="2">
    <source>
        <dbReference type="Proteomes" id="UP000724584"/>
    </source>
</evidence>
<comment type="caution">
    <text evidence="1">The sequence shown here is derived from an EMBL/GenBank/DDBJ whole genome shotgun (WGS) entry which is preliminary data.</text>
</comment>
<gene>
    <name evidence="1" type="ORF">F5144DRAFT_644172</name>
</gene>
<proteinExistence type="predicted"/>
<keyword evidence="1" id="KW-0378">Hydrolase</keyword>
<name>A0ACB7PC50_9PEZI</name>
<reference evidence="1 2" key="1">
    <citation type="journal article" date="2021" name="Nat. Commun.">
        <title>Genetic determinants of endophytism in the Arabidopsis root mycobiome.</title>
        <authorList>
            <person name="Mesny F."/>
            <person name="Miyauchi S."/>
            <person name="Thiergart T."/>
            <person name="Pickel B."/>
            <person name="Atanasova L."/>
            <person name="Karlsson M."/>
            <person name="Huettel B."/>
            <person name="Barry K.W."/>
            <person name="Haridas S."/>
            <person name="Chen C."/>
            <person name="Bauer D."/>
            <person name="Andreopoulos W."/>
            <person name="Pangilinan J."/>
            <person name="LaButti K."/>
            <person name="Riley R."/>
            <person name="Lipzen A."/>
            <person name="Clum A."/>
            <person name="Drula E."/>
            <person name="Henrissat B."/>
            <person name="Kohler A."/>
            <person name="Grigoriev I.V."/>
            <person name="Martin F.M."/>
            <person name="Hacquard S."/>
        </authorList>
    </citation>
    <scope>NUCLEOTIDE SEQUENCE [LARGE SCALE GENOMIC DNA]</scope>
    <source>
        <strain evidence="1 2">MPI-SDFR-AT-0079</strain>
    </source>
</reference>